<dbReference type="PANTHER" id="PTHR36427">
    <property type="entry name" value="54S RIBOSOMAL PROTEIN L1, MITOCHONDRIAL"/>
    <property type="match status" value="1"/>
</dbReference>
<evidence type="ECO:0000313" key="12">
    <source>
        <dbReference type="EMBL" id="CAA9560194.1"/>
    </source>
</evidence>
<evidence type="ECO:0000256" key="11">
    <source>
        <dbReference type="RuleBase" id="RU000659"/>
    </source>
</evidence>
<comment type="similarity">
    <text evidence="1 10 11">Belongs to the universal ribosomal protein uL1 family.</text>
</comment>
<sequence>MTRDRGKKYDQAVKLLEPDKAYEPREAASLLKRVAFANFDETVEVHFKLGIDPRHADQQVRSTASLPHGTGKQVRVIVFADGDAARVAREQGIEDVGSDDLIQRIEGGFLDFDLSIAMADQMGKVGRLGRILGRRGLMPNPRSGTVVRAVEDLPRVLDEVRGGRVEFRNDRTGLLHVPIGKKSFSEEQIADNMLALVDAVNRAKPTGAKGIYVQSITLATTMSPPVPLDVATTLSTAGERR</sequence>
<comment type="function">
    <text evidence="10">Binds directly to 23S rRNA. The L1 stalk is quite mobile in the ribosome, and is involved in E site tRNA release.</text>
</comment>
<keyword evidence="2 10" id="KW-0678">Repressor</keyword>
<keyword evidence="6 10" id="KW-0694">RNA-binding</keyword>
<dbReference type="GO" id="GO:0003735">
    <property type="term" value="F:structural constituent of ribosome"/>
    <property type="evidence" value="ECO:0007669"/>
    <property type="project" value="InterPro"/>
</dbReference>
<dbReference type="GO" id="GO:0006417">
    <property type="term" value="P:regulation of translation"/>
    <property type="evidence" value="ECO:0007669"/>
    <property type="project" value="UniProtKB-KW"/>
</dbReference>
<accession>A0A6J4UWT1</accession>
<dbReference type="EMBL" id="CADCWM010000451">
    <property type="protein sequence ID" value="CAA9560194.1"/>
    <property type="molecule type" value="Genomic_DNA"/>
</dbReference>
<dbReference type="GO" id="GO:0006412">
    <property type="term" value="P:translation"/>
    <property type="evidence" value="ECO:0007669"/>
    <property type="project" value="UniProtKB-UniRule"/>
</dbReference>
<dbReference type="HAMAP" id="MF_01318_B">
    <property type="entry name" value="Ribosomal_uL1_B"/>
    <property type="match status" value="1"/>
</dbReference>
<dbReference type="InterPro" id="IPR023674">
    <property type="entry name" value="Ribosomal_uL1-like"/>
</dbReference>
<dbReference type="CDD" id="cd00403">
    <property type="entry name" value="Ribosomal_L1"/>
    <property type="match status" value="1"/>
</dbReference>
<dbReference type="NCBIfam" id="TIGR01169">
    <property type="entry name" value="rplA_bact"/>
    <property type="match status" value="1"/>
</dbReference>
<name>A0A6J4UWT1_9BACT</name>
<evidence type="ECO:0000256" key="8">
    <source>
        <dbReference type="ARBA" id="ARBA00023274"/>
    </source>
</evidence>
<protein>
    <recommendedName>
        <fullName evidence="9 10">Large ribosomal subunit protein uL1</fullName>
    </recommendedName>
</protein>
<dbReference type="Gene3D" id="3.30.190.20">
    <property type="match status" value="1"/>
</dbReference>
<dbReference type="AlphaFoldDB" id="A0A6J4UWT1"/>
<dbReference type="GO" id="GO:0019843">
    <property type="term" value="F:rRNA binding"/>
    <property type="evidence" value="ECO:0007669"/>
    <property type="project" value="UniProtKB-UniRule"/>
</dbReference>
<dbReference type="InterPro" id="IPR028364">
    <property type="entry name" value="Ribosomal_uL1/biogenesis"/>
</dbReference>
<dbReference type="GO" id="GO:0015934">
    <property type="term" value="C:large ribosomal subunit"/>
    <property type="evidence" value="ECO:0007669"/>
    <property type="project" value="InterPro"/>
</dbReference>
<evidence type="ECO:0000256" key="4">
    <source>
        <dbReference type="ARBA" id="ARBA00022730"/>
    </source>
</evidence>
<organism evidence="12">
    <name type="scientific">uncultured Thermomicrobiales bacterium</name>
    <dbReference type="NCBI Taxonomy" id="1645740"/>
    <lineage>
        <taxon>Bacteria</taxon>
        <taxon>Pseudomonadati</taxon>
        <taxon>Thermomicrobiota</taxon>
        <taxon>Thermomicrobia</taxon>
        <taxon>Thermomicrobiales</taxon>
        <taxon>environmental samples</taxon>
    </lineage>
</organism>
<comment type="subunit">
    <text evidence="10">Part of the 50S ribosomal subunit.</text>
</comment>
<evidence type="ECO:0000256" key="9">
    <source>
        <dbReference type="ARBA" id="ARBA00035241"/>
    </source>
</evidence>
<evidence type="ECO:0000256" key="2">
    <source>
        <dbReference type="ARBA" id="ARBA00022491"/>
    </source>
</evidence>
<dbReference type="PROSITE" id="PS01199">
    <property type="entry name" value="RIBOSOMAL_L1"/>
    <property type="match status" value="1"/>
</dbReference>
<dbReference type="InterPro" id="IPR023673">
    <property type="entry name" value="Ribosomal_uL1_CS"/>
</dbReference>
<dbReference type="Gene3D" id="3.40.50.790">
    <property type="match status" value="1"/>
</dbReference>
<dbReference type="GO" id="GO:0000049">
    <property type="term" value="F:tRNA binding"/>
    <property type="evidence" value="ECO:0007669"/>
    <property type="project" value="UniProtKB-KW"/>
</dbReference>
<dbReference type="Pfam" id="PF00687">
    <property type="entry name" value="Ribosomal_L1"/>
    <property type="match status" value="1"/>
</dbReference>
<dbReference type="FunFam" id="3.40.50.790:FF:000001">
    <property type="entry name" value="50S ribosomal protein L1"/>
    <property type="match status" value="1"/>
</dbReference>
<keyword evidence="8 10" id="KW-0687">Ribonucleoprotein</keyword>
<evidence type="ECO:0000256" key="3">
    <source>
        <dbReference type="ARBA" id="ARBA00022555"/>
    </source>
</evidence>
<evidence type="ECO:0000256" key="5">
    <source>
        <dbReference type="ARBA" id="ARBA00022845"/>
    </source>
</evidence>
<keyword evidence="7 10" id="KW-0689">Ribosomal protein</keyword>
<dbReference type="SUPFAM" id="SSF56808">
    <property type="entry name" value="Ribosomal protein L1"/>
    <property type="match status" value="1"/>
</dbReference>
<dbReference type="InterPro" id="IPR002143">
    <property type="entry name" value="Ribosomal_uL1"/>
</dbReference>
<dbReference type="PIRSF" id="PIRSF002155">
    <property type="entry name" value="Ribosomal_L1"/>
    <property type="match status" value="1"/>
</dbReference>
<evidence type="ECO:0000256" key="10">
    <source>
        <dbReference type="HAMAP-Rule" id="MF_01318"/>
    </source>
</evidence>
<keyword evidence="4 10" id="KW-0699">rRNA-binding</keyword>
<keyword evidence="5 10" id="KW-0810">Translation regulation</keyword>
<dbReference type="InterPro" id="IPR016095">
    <property type="entry name" value="Ribosomal_uL1_3-a/b-sand"/>
</dbReference>
<evidence type="ECO:0000256" key="6">
    <source>
        <dbReference type="ARBA" id="ARBA00022884"/>
    </source>
</evidence>
<evidence type="ECO:0000256" key="1">
    <source>
        <dbReference type="ARBA" id="ARBA00010531"/>
    </source>
</evidence>
<keyword evidence="3 10" id="KW-0820">tRNA-binding</keyword>
<dbReference type="InterPro" id="IPR005878">
    <property type="entry name" value="Ribosom_uL1_bac-type"/>
</dbReference>
<evidence type="ECO:0000256" key="7">
    <source>
        <dbReference type="ARBA" id="ARBA00022980"/>
    </source>
</evidence>
<comment type="function">
    <text evidence="10">Protein L1 is also a translational repressor protein, it controls the translation of the L11 operon by binding to its mRNA.</text>
</comment>
<gene>
    <name evidence="10" type="primary">rplA</name>
    <name evidence="12" type="ORF">AVDCRST_MAG88-1436</name>
</gene>
<reference evidence="12" key="1">
    <citation type="submission" date="2020-02" db="EMBL/GenBank/DDBJ databases">
        <authorList>
            <person name="Meier V. D."/>
        </authorList>
    </citation>
    <scope>NUCLEOTIDE SEQUENCE</scope>
    <source>
        <strain evidence="12">AVDCRST_MAG88</strain>
    </source>
</reference>
<proteinExistence type="inferred from homology"/>
<dbReference type="PANTHER" id="PTHR36427:SF3">
    <property type="entry name" value="LARGE RIBOSOMAL SUBUNIT PROTEIN UL1M"/>
    <property type="match status" value="1"/>
</dbReference>